<evidence type="ECO:0000313" key="2">
    <source>
        <dbReference type="EMBL" id="RAI35525.1"/>
    </source>
</evidence>
<reference evidence="2 3" key="1">
    <citation type="submission" date="2017-07" db="EMBL/GenBank/DDBJ databases">
        <title>Draft Genome Sequences of Select Purple Nonsulfur Bacteria.</title>
        <authorList>
            <person name="Lasarre B."/>
            <person name="Mckinlay J.B."/>
        </authorList>
    </citation>
    <scope>NUCLEOTIDE SEQUENCE [LARGE SCALE GENOMIC DNA]</scope>
    <source>
        <strain evidence="2 3">DSM 11907</strain>
    </source>
</reference>
<sequence length="166" mass="17282">MRSIIVFALLALALAATVPKLYLDATANPAPAAPTKAAAPPDSGGGTLTLLKDARGHFQTTAYLDGVRLSFLVDTGASVIALKASDAARLGVRPRAAEFTARVSTANGTVMAAPTRIGRVDVGGIVVHDVAALVLPDGALSENLLGMSYLSRVRFEHRHGRLTIER</sequence>
<dbReference type="Gene3D" id="2.40.70.10">
    <property type="entry name" value="Acid Proteases"/>
    <property type="match status" value="1"/>
</dbReference>
<feature type="signal peptide" evidence="1">
    <location>
        <begin position="1"/>
        <end position="27"/>
    </location>
</feature>
<name>A0A327KCZ1_9BRAD</name>
<dbReference type="CDD" id="cd05483">
    <property type="entry name" value="retropepsin_like_bacteria"/>
    <property type="match status" value="1"/>
</dbReference>
<dbReference type="InterPro" id="IPR021109">
    <property type="entry name" value="Peptidase_aspartic_dom_sf"/>
</dbReference>
<dbReference type="EMBL" id="NPEU01000256">
    <property type="protein sequence ID" value="RAI35525.1"/>
    <property type="molecule type" value="Genomic_DNA"/>
</dbReference>
<dbReference type="PROSITE" id="PS00141">
    <property type="entry name" value="ASP_PROTEASE"/>
    <property type="match status" value="1"/>
</dbReference>
<evidence type="ECO:0000313" key="3">
    <source>
        <dbReference type="Proteomes" id="UP000248863"/>
    </source>
</evidence>
<feature type="chain" id="PRO_5016389819" evidence="1">
    <location>
        <begin position="28"/>
        <end position="166"/>
    </location>
</feature>
<dbReference type="AlphaFoldDB" id="A0A327KCZ1"/>
<keyword evidence="2" id="KW-0378">Hydrolase</keyword>
<dbReference type="RefSeq" id="WP_111358715.1">
    <property type="nucleotide sequence ID" value="NZ_NHSK01000230.1"/>
</dbReference>
<dbReference type="Proteomes" id="UP000248863">
    <property type="component" value="Unassembled WGS sequence"/>
</dbReference>
<proteinExistence type="predicted"/>
<comment type="caution">
    <text evidence="2">The sequence shown here is derived from an EMBL/GenBank/DDBJ whole genome shotgun (WGS) entry which is preliminary data.</text>
</comment>
<dbReference type="GO" id="GO:0006508">
    <property type="term" value="P:proteolysis"/>
    <property type="evidence" value="ECO:0007669"/>
    <property type="project" value="UniProtKB-KW"/>
</dbReference>
<protein>
    <submittedName>
        <fullName evidence="2">TIGR02281 family clan AA aspartic protease</fullName>
    </submittedName>
</protein>
<accession>A0A327KCZ1</accession>
<dbReference type="SUPFAM" id="SSF50630">
    <property type="entry name" value="Acid proteases"/>
    <property type="match status" value="1"/>
</dbReference>
<keyword evidence="2" id="KW-0645">Protease</keyword>
<dbReference type="InterPro" id="IPR001969">
    <property type="entry name" value="Aspartic_peptidase_AS"/>
</dbReference>
<keyword evidence="3" id="KW-1185">Reference proteome</keyword>
<gene>
    <name evidence="2" type="ORF">CH338_19085</name>
</gene>
<dbReference type="GO" id="GO:0004190">
    <property type="term" value="F:aspartic-type endopeptidase activity"/>
    <property type="evidence" value="ECO:0007669"/>
    <property type="project" value="InterPro"/>
</dbReference>
<keyword evidence="1" id="KW-0732">Signal</keyword>
<dbReference type="InterPro" id="IPR034122">
    <property type="entry name" value="Retropepsin-like_bacterial"/>
</dbReference>
<dbReference type="Pfam" id="PF13975">
    <property type="entry name" value="gag-asp_proteas"/>
    <property type="match status" value="1"/>
</dbReference>
<dbReference type="NCBIfam" id="TIGR02281">
    <property type="entry name" value="clan_AA_DTGA"/>
    <property type="match status" value="1"/>
</dbReference>
<evidence type="ECO:0000256" key="1">
    <source>
        <dbReference type="SAM" id="SignalP"/>
    </source>
</evidence>
<dbReference type="InterPro" id="IPR011969">
    <property type="entry name" value="Clan_AA_Asp_peptidase_C"/>
</dbReference>
<dbReference type="OrthoDB" id="7595324at2"/>
<organism evidence="2 3">
    <name type="scientific">Rhodoplanes elegans</name>
    <dbReference type="NCBI Taxonomy" id="29408"/>
    <lineage>
        <taxon>Bacteria</taxon>
        <taxon>Pseudomonadati</taxon>
        <taxon>Pseudomonadota</taxon>
        <taxon>Alphaproteobacteria</taxon>
        <taxon>Hyphomicrobiales</taxon>
        <taxon>Nitrobacteraceae</taxon>
        <taxon>Rhodoplanes</taxon>
    </lineage>
</organism>